<gene>
    <name evidence="2" type="ORF">SAMN05216564_11096</name>
</gene>
<accession>A0A1H3MV87</accession>
<organism evidence="2 3">
    <name type="scientific">Halopenitus persicus</name>
    <dbReference type="NCBI Taxonomy" id="1048396"/>
    <lineage>
        <taxon>Archaea</taxon>
        <taxon>Methanobacteriati</taxon>
        <taxon>Methanobacteriota</taxon>
        <taxon>Stenosarchaea group</taxon>
        <taxon>Halobacteria</taxon>
        <taxon>Halobacteriales</taxon>
        <taxon>Haloferacaceae</taxon>
        <taxon>Halopenitus</taxon>
    </lineage>
</organism>
<sequence length="429" mass="49764">MSTGPPFTPDDSGADWDDWREKTRRLDYPGRDIRTIFPEQPRGTVHELKSQPADFGDFNPNPDDPDPNVWPLQGFDPGYPADVDELFLIQNSFPAPHVAWVTEEYLQARYGYNPIRQEIDVEELPPWARPERTPADGTVEINATNDYTQPVSLTTDRKQALQRLAHLWNGDEVRGQHLLLDKCPDWMALFGDLDQGDLRRLVVDPQADPKLAAAFGEYDWYEQEQSTYLKPVRILRKKIWYAPTQRCRTLINRHSDFPELRGDLNEGLVHRFSVGLTALQEVCRGRKVETYYDLAGYKVDILSQDEDDQLYAGEVMTGHHNWKLHRRTYEKLRDLSRRGVIPYVVFDSRKTAYRIFNHWHKKGLGQLPRGPFNSDFKIADGQKQIRQAYQAQEHDWAVSDWETTTTLWRNTLGRDGPGIDADRVTSISW</sequence>
<dbReference type="AlphaFoldDB" id="A0A1H3MV87"/>
<reference evidence="3" key="1">
    <citation type="submission" date="2016-10" db="EMBL/GenBank/DDBJ databases">
        <authorList>
            <person name="Varghese N."/>
            <person name="Submissions S."/>
        </authorList>
    </citation>
    <scope>NUCLEOTIDE SEQUENCE [LARGE SCALE GENOMIC DNA]</scope>
    <source>
        <strain evidence="3">DC30,IBRC 10041,KCTC 4046</strain>
    </source>
</reference>
<evidence type="ECO:0000256" key="1">
    <source>
        <dbReference type="SAM" id="MobiDB-lite"/>
    </source>
</evidence>
<name>A0A1H3MV87_9EURY</name>
<feature type="compositionally biased region" description="Low complexity" evidence="1">
    <location>
        <begin position="52"/>
        <end position="61"/>
    </location>
</feature>
<dbReference type="RefSeq" id="WP_143114466.1">
    <property type="nucleotide sequence ID" value="NZ_FNPC01000010.1"/>
</dbReference>
<feature type="region of interest" description="Disordered" evidence="1">
    <location>
        <begin position="34"/>
        <end position="63"/>
    </location>
</feature>
<keyword evidence="3" id="KW-1185">Reference proteome</keyword>
<proteinExistence type="predicted"/>
<evidence type="ECO:0000313" key="3">
    <source>
        <dbReference type="Proteomes" id="UP000199079"/>
    </source>
</evidence>
<dbReference type="OrthoDB" id="333476at2157"/>
<dbReference type="EMBL" id="FNPC01000010">
    <property type="protein sequence ID" value="SDY80378.1"/>
    <property type="molecule type" value="Genomic_DNA"/>
</dbReference>
<protein>
    <submittedName>
        <fullName evidence="2">Uncharacterized protein</fullName>
    </submittedName>
</protein>
<dbReference type="Proteomes" id="UP000199079">
    <property type="component" value="Unassembled WGS sequence"/>
</dbReference>
<evidence type="ECO:0000313" key="2">
    <source>
        <dbReference type="EMBL" id="SDY80378.1"/>
    </source>
</evidence>